<keyword evidence="2" id="KW-1185">Reference proteome</keyword>
<gene>
    <name evidence="1" type="ORF">E1294_06480</name>
</gene>
<dbReference type="EMBL" id="SMKP01000013">
    <property type="protein sequence ID" value="TDD24139.1"/>
    <property type="molecule type" value="Genomic_DNA"/>
</dbReference>
<dbReference type="RefSeq" id="WP_132505695.1">
    <property type="nucleotide sequence ID" value="NZ_SMKP01000013.1"/>
</dbReference>
<dbReference type="Proteomes" id="UP000294543">
    <property type="component" value="Unassembled WGS sequence"/>
</dbReference>
<evidence type="ECO:0008006" key="3">
    <source>
        <dbReference type="Google" id="ProtNLM"/>
    </source>
</evidence>
<comment type="caution">
    <text evidence="1">The sequence shown here is derived from an EMBL/GenBank/DDBJ whole genome shotgun (WGS) entry which is preliminary data.</text>
</comment>
<evidence type="ECO:0000313" key="2">
    <source>
        <dbReference type="Proteomes" id="UP000294543"/>
    </source>
</evidence>
<name>A0A4R4X1S4_9ACTN</name>
<evidence type="ECO:0000313" key="1">
    <source>
        <dbReference type="EMBL" id="TDD24139.1"/>
    </source>
</evidence>
<sequence>MRHKLWTARPDVLTMGIPNPQESSCVVGQPLQINGVLDLAGQVPQPGTTLRVNREVISPDGSVVTPLPAVTPASDGSFDFTDTPAVPGRYLYDVTFSGDSAFYPTDGLTRYIIVEAASG</sequence>
<accession>A0A4R4X1S4</accession>
<proteinExistence type="predicted"/>
<protein>
    <recommendedName>
        <fullName evidence="3">Ig-like domain repeat protein</fullName>
    </recommendedName>
</protein>
<dbReference type="AlphaFoldDB" id="A0A4R4X1S4"/>
<organism evidence="1 2">
    <name type="scientific">Nonomuraea diastatica</name>
    <dbReference type="NCBI Taxonomy" id="1848329"/>
    <lineage>
        <taxon>Bacteria</taxon>
        <taxon>Bacillati</taxon>
        <taxon>Actinomycetota</taxon>
        <taxon>Actinomycetes</taxon>
        <taxon>Streptosporangiales</taxon>
        <taxon>Streptosporangiaceae</taxon>
        <taxon>Nonomuraea</taxon>
    </lineage>
</organism>
<reference evidence="1 2" key="1">
    <citation type="submission" date="2019-03" db="EMBL/GenBank/DDBJ databases">
        <title>Draft genome sequences of novel Actinobacteria.</title>
        <authorList>
            <person name="Sahin N."/>
            <person name="Ay H."/>
            <person name="Saygin H."/>
        </authorList>
    </citation>
    <scope>NUCLEOTIDE SEQUENCE [LARGE SCALE GENOMIC DNA]</scope>
    <source>
        <strain evidence="1 2">KC712</strain>
    </source>
</reference>
<dbReference type="OrthoDB" id="4332189at2"/>